<evidence type="ECO:0000313" key="1">
    <source>
        <dbReference type="EMBL" id="KAG1886340.1"/>
    </source>
</evidence>
<gene>
    <name evidence="1" type="ORF">F5891DRAFT_926050</name>
</gene>
<evidence type="ECO:0000313" key="2">
    <source>
        <dbReference type="Proteomes" id="UP001195769"/>
    </source>
</evidence>
<name>A0AAD4DNF6_9AGAM</name>
<comment type="caution">
    <text evidence="1">The sequence shown here is derived from an EMBL/GenBank/DDBJ whole genome shotgun (WGS) entry which is preliminary data.</text>
</comment>
<reference evidence="1" key="1">
    <citation type="journal article" date="2020" name="New Phytol.">
        <title>Comparative genomics reveals dynamic genome evolution in host specialist ectomycorrhizal fungi.</title>
        <authorList>
            <person name="Lofgren L.A."/>
            <person name="Nguyen N.H."/>
            <person name="Vilgalys R."/>
            <person name="Ruytinx J."/>
            <person name="Liao H.L."/>
            <person name="Branco S."/>
            <person name="Kuo A."/>
            <person name="LaButti K."/>
            <person name="Lipzen A."/>
            <person name="Andreopoulos W."/>
            <person name="Pangilinan J."/>
            <person name="Riley R."/>
            <person name="Hundley H."/>
            <person name="Na H."/>
            <person name="Barry K."/>
            <person name="Grigoriev I.V."/>
            <person name="Stajich J.E."/>
            <person name="Kennedy P.G."/>
        </authorList>
    </citation>
    <scope>NUCLEOTIDE SEQUENCE</scope>
    <source>
        <strain evidence="1">FC203</strain>
    </source>
</reference>
<dbReference type="GeneID" id="64668168"/>
<feature type="non-terminal residue" evidence="1">
    <location>
        <position position="129"/>
    </location>
</feature>
<keyword evidence="2" id="KW-1185">Reference proteome</keyword>
<dbReference type="RefSeq" id="XP_041216552.1">
    <property type="nucleotide sequence ID" value="XM_041373870.1"/>
</dbReference>
<feature type="non-terminal residue" evidence="1">
    <location>
        <position position="1"/>
    </location>
</feature>
<organism evidence="1 2">
    <name type="scientific">Suillus fuscotomentosus</name>
    <dbReference type="NCBI Taxonomy" id="1912939"/>
    <lineage>
        <taxon>Eukaryota</taxon>
        <taxon>Fungi</taxon>
        <taxon>Dikarya</taxon>
        <taxon>Basidiomycota</taxon>
        <taxon>Agaricomycotina</taxon>
        <taxon>Agaricomycetes</taxon>
        <taxon>Agaricomycetidae</taxon>
        <taxon>Boletales</taxon>
        <taxon>Suillineae</taxon>
        <taxon>Suillaceae</taxon>
        <taxon>Suillus</taxon>
    </lineage>
</organism>
<sequence length="129" mass="14824">VALHHLKPERKSGTVLVGNIEHDVHVVLNITLAQLQSEVINQLERLWAEWSHSHTLSLYSLEMHKSPKLILYDLRQPSIGANEPVLQEFFVHAMPKDPTLKFFANAHVAILLVMTNVQFEDVLLWQEQC</sequence>
<dbReference type="AlphaFoldDB" id="A0AAD4DNF6"/>
<dbReference type="EMBL" id="JABBWK010000280">
    <property type="protein sequence ID" value="KAG1886340.1"/>
    <property type="molecule type" value="Genomic_DNA"/>
</dbReference>
<dbReference type="Proteomes" id="UP001195769">
    <property type="component" value="Unassembled WGS sequence"/>
</dbReference>
<accession>A0AAD4DNF6</accession>
<proteinExistence type="predicted"/>
<protein>
    <submittedName>
        <fullName evidence="1">Uncharacterized protein</fullName>
    </submittedName>
</protein>